<keyword evidence="6" id="KW-0411">Iron-sulfur</keyword>
<dbReference type="CDD" id="cd06185">
    <property type="entry name" value="PDR_like"/>
    <property type="match status" value="1"/>
</dbReference>
<evidence type="ECO:0000256" key="2">
    <source>
        <dbReference type="ARBA" id="ARBA00022714"/>
    </source>
</evidence>
<dbReference type="PANTHER" id="PTHR47354">
    <property type="entry name" value="NADH OXIDOREDUCTASE HCR"/>
    <property type="match status" value="1"/>
</dbReference>
<sequence length="319" mass="34830">MSNSLQAFVHTLRFEAQDTISVELRPVDGGEFPAFTAGSHIDLHLPNGLVRSYSLSNDSSERHRYVVGVLRDRASRGGSRCVHESLRVGMPITISEPRNHFALDEAATHSVLVAGGIGITPMLCMARRLKSLGHSFEMLYFARERKSAAFLAELQALGMPLHLHFDAEAGGPPDLRALLAQRAPDAGLHHYSCGPTPMLDAFEKFCAELGHVNAHIERFTPVEVKASSDARSNYTVELKRSGRFIEITPDKSLLDTLLDAGVDVDHSCCEGVCGSCETRVLEGVPDHRDSVLSPKERAGNKVMMVCVSGCKSERLVLDI</sequence>
<dbReference type="Gene3D" id="2.40.30.10">
    <property type="entry name" value="Translation factors"/>
    <property type="match status" value="1"/>
</dbReference>
<keyword evidence="2" id="KW-0001">2Fe-2S</keyword>
<dbReference type="EMBL" id="CP006704">
    <property type="protein sequence ID" value="AIJ49510.1"/>
    <property type="molecule type" value="Genomic_DNA"/>
</dbReference>
<dbReference type="PANTHER" id="PTHR47354:SF1">
    <property type="entry name" value="CARNITINE MONOOXYGENASE REDUCTASE SUBUNIT"/>
    <property type="match status" value="1"/>
</dbReference>
<keyword evidence="5" id="KW-0408">Iron</keyword>
<dbReference type="AlphaFoldDB" id="A0A076Q031"/>
<dbReference type="Gene3D" id="3.40.50.80">
    <property type="entry name" value="Nucleotide-binding domain of ferredoxin-NADP reductase (FNR) module"/>
    <property type="match status" value="1"/>
</dbReference>
<evidence type="ECO:0000259" key="7">
    <source>
        <dbReference type="PROSITE" id="PS51085"/>
    </source>
</evidence>
<dbReference type="CDD" id="cd00207">
    <property type="entry name" value="fer2"/>
    <property type="match status" value="1"/>
</dbReference>
<dbReference type="InterPro" id="IPR012675">
    <property type="entry name" value="Beta-grasp_dom_sf"/>
</dbReference>
<dbReference type="PROSITE" id="PS51384">
    <property type="entry name" value="FAD_FR"/>
    <property type="match status" value="1"/>
</dbReference>
<name>A0A076Q031_COMTE</name>
<evidence type="ECO:0000256" key="1">
    <source>
        <dbReference type="ARBA" id="ARBA00022630"/>
    </source>
</evidence>
<dbReference type="Pfam" id="PF00111">
    <property type="entry name" value="Fer2"/>
    <property type="match status" value="1"/>
</dbReference>
<evidence type="ECO:0000256" key="6">
    <source>
        <dbReference type="ARBA" id="ARBA00023014"/>
    </source>
</evidence>
<organism evidence="9 10">
    <name type="scientific">Comamonas testosteroni TK102</name>
    <dbReference type="NCBI Taxonomy" id="1392005"/>
    <lineage>
        <taxon>Bacteria</taxon>
        <taxon>Pseudomonadati</taxon>
        <taxon>Pseudomonadota</taxon>
        <taxon>Betaproteobacteria</taxon>
        <taxon>Burkholderiales</taxon>
        <taxon>Comamonadaceae</taxon>
        <taxon>Comamonas</taxon>
    </lineage>
</organism>
<dbReference type="PRINTS" id="PR00409">
    <property type="entry name" value="PHDIOXRDTASE"/>
</dbReference>
<dbReference type="GO" id="GO:0016491">
    <property type="term" value="F:oxidoreductase activity"/>
    <property type="evidence" value="ECO:0007669"/>
    <property type="project" value="UniProtKB-KW"/>
</dbReference>
<dbReference type="Gene3D" id="3.10.20.30">
    <property type="match status" value="1"/>
</dbReference>
<feature type="domain" description="2Fe-2S ferredoxin-type" evidence="7">
    <location>
        <begin position="234"/>
        <end position="319"/>
    </location>
</feature>
<dbReference type="KEGG" id="ctes:O987_27295"/>
<keyword evidence="1" id="KW-0285">Flavoprotein</keyword>
<dbReference type="InterPro" id="IPR036010">
    <property type="entry name" value="2Fe-2S_ferredoxin-like_sf"/>
</dbReference>
<evidence type="ECO:0000256" key="5">
    <source>
        <dbReference type="ARBA" id="ARBA00023004"/>
    </source>
</evidence>
<dbReference type="InterPro" id="IPR050415">
    <property type="entry name" value="MRET"/>
</dbReference>
<protein>
    <submittedName>
        <fullName evidence="9">Ferredoxin</fullName>
    </submittedName>
</protein>
<dbReference type="SUPFAM" id="SSF63380">
    <property type="entry name" value="Riboflavin synthase domain-like"/>
    <property type="match status" value="1"/>
</dbReference>
<feature type="domain" description="FAD-binding FR-type" evidence="8">
    <location>
        <begin position="2"/>
        <end position="104"/>
    </location>
</feature>
<reference evidence="9 10" key="1">
    <citation type="journal article" date="2014" name="Genome Announc.">
        <title>Complete Genome Sequence of Polychlorinated Biphenyl Degrader Comamonas testosteroni TK102 (NBRC 109938).</title>
        <authorList>
            <person name="Fukuda K."/>
            <person name="Hosoyama A."/>
            <person name="Tsuchikane K."/>
            <person name="Ohji S."/>
            <person name="Yamazoe A."/>
            <person name="Fujita N."/>
            <person name="Shintani M."/>
            <person name="Kimbara K."/>
        </authorList>
    </citation>
    <scope>NUCLEOTIDE SEQUENCE [LARGE SCALE GENOMIC DNA]</scope>
    <source>
        <strain evidence="9">TK102</strain>
    </source>
</reference>
<dbReference type="SUPFAM" id="SSF52343">
    <property type="entry name" value="Ferredoxin reductase-like, C-terminal NADP-linked domain"/>
    <property type="match status" value="1"/>
</dbReference>
<keyword evidence="3" id="KW-0479">Metal-binding</keyword>
<gene>
    <name evidence="9" type="ORF">O987_27295</name>
</gene>
<dbReference type="RefSeq" id="WP_043375737.1">
    <property type="nucleotide sequence ID" value="NZ_CP006704.1"/>
</dbReference>
<dbReference type="InterPro" id="IPR039261">
    <property type="entry name" value="FNR_nucleotide-bd"/>
</dbReference>
<evidence type="ECO:0000313" key="9">
    <source>
        <dbReference type="EMBL" id="AIJ49510.1"/>
    </source>
</evidence>
<accession>A0A076Q031</accession>
<dbReference type="HOGENOM" id="CLU_003827_17_0_4"/>
<dbReference type="GO" id="GO:0051537">
    <property type="term" value="F:2 iron, 2 sulfur cluster binding"/>
    <property type="evidence" value="ECO:0007669"/>
    <property type="project" value="UniProtKB-KW"/>
</dbReference>
<proteinExistence type="predicted"/>
<dbReference type="Proteomes" id="UP000028782">
    <property type="component" value="Chromosome"/>
</dbReference>
<dbReference type="InterPro" id="IPR017927">
    <property type="entry name" value="FAD-bd_FR_type"/>
</dbReference>
<evidence type="ECO:0000259" key="8">
    <source>
        <dbReference type="PROSITE" id="PS51384"/>
    </source>
</evidence>
<dbReference type="GO" id="GO:0046872">
    <property type="term" value="F:metal ion binding"/>
    <property type="evidence" value="ECO:0007669"/>
    <property type="project" value="UniProtKB-KW"/>
</dbReference>
<evidence type="ECO:0000256" key="4">
    <source>
        <dbReference type="ARBA" id="ARBA00023002"/>
    </source>
</evidence>
<evidence type="ECO:0000256" key="3">
    <source>
        <dbReference type="ARBA" id="ARBA00022723"/>
    </source>
</evidence>
<dbReference type="SUPFAM" id="SSF54292">
    <property type="entry name" value="2Fe-2S ferredoxin-like"/>
    <property type="match status" value="1"/>
</dbReference>
<keyword evidence="4" id="KW-0560">Oxidoreductase</keyword>
<dbReference type="InterPro" id="IPR017938">
    <property type="entry name" value="Riboflavin_synthase-like_b-brl"/>
</dbReference>
<evidence type="ECO:0000313" key="10">
    <source>
        <dbReference type="Proteomes" id="UP000028782"/>
    </source>
</evidence>
<dbReference type="PROSITE" id="PS51085">
    <property type="entry name" value="2FE2S_FER_2"/>
    <property type="match status" value="1"/>
</dbReference>
<dbReference type="InterPro" id="IPR001041">
    <property type="entry name" value="2Fe-2S_ferredoxin-type"/>
</dbReference>